<keyword evidence="4" id="KW-1185">Reference proteome</keyword>
<organism evidence="3 4">
    <name type="scientific">Periconia macrospinosa</name>
    <dbReference type="NCBI Taxonomy" id="97972"/>
    <lineage>
        <taxon>Eukaryota</taxon>
        <taxon>Fungi</taxon>
        <taxon>Dikarya</taxon>
        <taxon>Ascomycota</taxon>
        <taxon>Pezizomycotina</taxon>
        <taxon>Dothideomycetes</taxon>
        <taxon>Pleosporomycetidae</taxon>
        <taxon>Pleosporales</taxon>
        <taxon>Massarineae</taxon>
        <taxon>Periconiaceae</taxon>
        <taxon>Periconia</taxon>
    </lineage>
</organism>
<accession>A0A2V1DJS9</accession>
<evidence type="ECO:0000256" key="1">
    <source>
        <dbReference type="SAM" id="MobiDB-lite"/>
    </source>
</evidence>
<dbReference type="AlphaFoldDB" id="A0A2V1DJS9"/>
<dbReference type="EMBL" id="KZ805421">
    <property type="protein sequence ID" value="PVH98091.1"/>
    <property type="molecule type" value="Genomic_DNA"/>
</dbReference>
<proteinExistence type="predicted"/>
<feature type="region of interest" description="Disordered" evidence="1">
    <location>
        <begin position="1"/>
        <end position="33"/>
    </location>
</feature>
<gene>
    <name evidence="3" type="ORF">DM02DRAFT_616038</name>
</gene>
<evidence type="ECO:0000313" key="4">
    <source>
        <dbReference type="Proteomes" id="UP000244855"/>
    </source>
</evidence>
<feature type="compositionally biased region" description="Basic residues" evidence="1">
    <location>
        <begin position="14"/>
        <end position="30"/>
    </location>
</feature>
<evidence type="ECO:0000259" key="2">
    <source>
        <dbReference type="Pfam" id="PF07985"/>
    </source>
</evidence>
<protein>
    <recommendedName>
        <fullName evidence="2">SRR1-like domain-containing protein</fullName>
    </recommendedName>
</protein>
<dbReference type="PANTHER" id="PTHR42080">
    <property type="entry name" value="SRR1 DOMAIN-CONTAINING PROTEIN"/>
    <property type="match status" value="1"/>
</dbReference>
<feature type="domain" description="SRR1-like" evidence="2">
    <location>
        <begin position="60"/>
        <end position="213"/>
    </location>
</feature>
<sequence length="255" mass="28040">MSLAAVETPQHHFPSSRKSKSKTNTKAKKQSSRDQQLYNIFSDIQTLYTSSKLSQTVTKHITSTFTKSTTTPIKTLLSLGLGSPTTPSKNQSRILKQLAIFLAISTSLEAGGHSVQLYAQDPIFTRADESFLSSLGISISRTTRGSELGEAVSLIDSSTVVYSPFLTLEAYEALLLHGAAGEKVRYLIGDDFEKLMAKWPKFSEERKQVTRLVKGAVGAYRRRALGGDGFWEEDDVAFPMALYERGDAGMVKAKM</sequence>
<evidence type="ECO:0000313" key="3">
    <source>
        <dbReference type="EMBL" id="PVH98091.1"/>
    </source>
</evidence>
<dbReference type="InterPro" id="IPR012942">
    <property type="entry name" value="SRR1-like"/>
</dbReference>
<dbReference type="PANTHER" id="PTHR42080:SF1">
    <property type="entry name" value="SRR1-LIKE DOMAIN-CONTAINING PROTEIN"/>
    <property type="match status" value="1"/>
</dbReference>
<name>A0A2V1DJS9_9PLEO</name>
<dbReference type="OrthoDB" id="5318346at2759"/>
<dbReference type="Proteomes" id="UP000244855">
    <property type="component" value="Unassembled WGS sequence"/>
</dbReference>
<dbReference type="Pfam" id="PF07985">
    <property type="entry name" value="SRR1"/>
    <property type="match status" value="1"/>
</dbReference>
<reference evidence="3 4" key="1">
    <citation type="journal article" date="2018" name="Sci. Rep.">
        <title>Comparative genomics provides insights into the lifestyle and reveals functional heterogeneity of dark septate endophytic fungi.</title>
        <authorList>
            <person name="Knapp D.G."/>
            <person name="Nemeth J.B."/>
            <person name="Barry K."/>
            <person name="Hainaut M."/>
            <person name="Henrissat B."/>
            <person name="Johnson J."/>
            <person name="Kuo A."/>
            <person name="Lim J.H.P."/>
            <person name="Lipzen A."/>
            <person name="Nolan M."/>
            <person name="Ohm R.A."/>
            <person name="Tamas L."/>
            <person name="Grigoriev I.V."/>
            <person name="Spatafora J.W."/>
            <person name="Nagy L.G."/>
            <person name="Kovacs G.M."/>
        </authorList>
    </citation>
    <scope>NUCLEOTIDE SEQUENCE [LARGE SCALE GENOMIC DNA]</scope>
    <source>
        <strain evidence="3 4">DSE2036</strain>
    </source>
</reference>